<accession>A0ABQ2ESL2</accession>
<name>A0ABQ2ESL2_9DEIO</name>
<evidence type="ECO:0008006" key="4">
    <source>
        <dbReference type="Google" id="ProtNLM"/>
    </source>
</evidence>
<dbReference type="InterPro" id="IPR003744">
    <property type="entry name" value="YhhQ"/>
</dbReference>
<keyword evidence="1" id="KW-0472">Membrane</keyword>
<evidence type="ECO:0000313" key="3">
    <source>
        <dbReference type="Proteomes" id="UP000647587"/>
    </source>
</evidence>
<dbReference type="EMBL" id="BMPP01000006">
    <property type="protein sequence ID" value="GGK23775.1"/>
    <property type="molecule type" value="Genomic_DNA"/>
</dbReference>
<reference evidence="3" key="1">
    <citation type="journal article" date="2019" name="Int. J. Syst. Evol. Microbiol.">
        <title>The Global Catalogue of Microorganisms (GCM) 10K type strain sequencing project: providing services to taxonomists for standard genome sequencing and annotation.</title>
        <authorList>
            <consortium name="The Broad Institute Genomics Platform"/>
            <consortium name="The Broad Institute Genome Sequencing Center for Infectious Disease"/>
            <person name="Wu L."/>
            <person name="Ma J."/>
        </authorList>
    </citation>
    <scope>NUCLEOTIDE SEQUENCE [LARGE SCALE GENOMIC DNA]</scope>
    <source>
        <strain evidence="3">JCM 30331</strain>
    </source>
</reference>
<keyword evidence="1" id="KW-0812">Transmembrane</keyword>
<feature type="transmembrane region" description="Helical" evidence="1">
    <location>
        <begin position="65"/>
        <end position="84"/>
    </location>
</feature>
<feature type="transmembrane region" description="Helical" evidence="1">
    <location>
        <begin position="37"/>
        <end position="53"/>
    </location>
</feature>
<organism evidence="2 3">
    <name type="scientific">Deinococcus malanensis</name>
    <dbReference type="NCBI Taxonomy" id="1706855"/>
    <lineage>
        <taxon>Bacteria</taxon>
        <taxon>Thermotogati</taxon>
        <taxon>Deinococcota</taxon>
        <taxon>Deinococci</taxon>
        <taxon>Deinococcales</taxon>
        <taxon>Deinococcaceae</taxon>
        <taxon>Deinococcus</taxon>
    </lineage>
</organism>
<feature type="transmembrane region" description="Helical" evidence="1">
    <location>
        <begin position="12"/>
        <end position="31"/>
    </location>
</feature>
<comment type="caution">
    <text evidence="2">The sequence shown here is derived from an EMBL/GenBank/DDBJ whole genome shotgun (WGS) entry which is preliminary data.</text>
</comment>
<keyword evidence="3" id="KW-1185">Reference proteome</keyword>
<dbReference type="RefSeq" id="WP_229780700.1">
    <property type="nucleotide sequence ID" value="NZ_BMPP01000006.1"/>
</dbReference>
<dbReference type="Proteomes" id="UP000647587">
    <property type="component" value="Unassembled WGS sequence"/>
</dbReference>
<dbReference type="PANTHER" id="PTHR34300:SF2">
    <property type="entry name" value="QUEUOSINE PRECURSOR TRANSPORTER-RELATED"/>
    <property type="match status" value="1"/>
</dbReference>
<feature type="transmembrane region" description="Helical" evidence="1">
    <location>
        <begin position="90"/>
        <end position="111"/>
    </location>
</feature>
<evidence type="ECO:0000256" key="1">
    <source>
        <dbReference type="SAM" id="Phobius"/>
    </source>
</evidence>
<keyword evidence="1" id="KW-1133">Transmembrane helix</keyword>
<dbReference type="PANTHER" id="PTHR34300">
    <property type="entry name" value="QUEUOSINE PRECURSOR TRANSPORTER-RELATED"/>
    <property type="match status" value="1"/>
</dbReference>
<sequence>MTRLAGASSGRSSLLFTGLYLGAIVAANLIIARFGPSMAPVVAFVFIGLNLAVRDRLHDLWGRHVARNMLLLIMAGGVLSWLLNAGAGRIALASVLAFAISEAGDALLYHARRHRPYLERSNTSNVLGAALDSLIFPVVAFGGFPVAIIALQFVAKVLGGFVWSLLLNARNGRTLPTPV</sequence>
<evidence type="ECO:0000313" key="2">
    <source>
        <dbReference type="EMBL" id="GGK23775.1"/>
    </source>
</evidence>
<protein>
    <recommendedName>
        <fullName evidence="4">VUT family protein</fullName>
    </recommendedName>
</protein>
<dbReference type="Pfam" id="PF02592">
    <property type="entry name" value="Vut_1"/>
    <property type="match status" value="1"/>
</dbReference>
<gene>
    <name evidence="2" type="ORF">GCM10008955_16710</name>
</gene>
<proteinExistence type="predicted"/>